<evidence type="ECO:0000256" key="1">
    <source>
        <dbReference type="ARBA" id="ARBA00022737"/>
    </source>
</evidence>
<dbReference type="Proteomes" id="UP000836841">
    <property type="component" value="Chromosome 4"/>
</dbReference>
<gene>
    <name evidence="4" type="ORF">TAV2_LOCUS14113</name>
</gene>
<feature type="domain" description="DC1" evidence="2">
    <location>
        <begin position="421"/>
        <end position="471"/>
    </location>
</feature>
<protein>
    <recommendedName>
        <fullName evidence="6">Phorbol-ester/DAG-type domain-containing protein</fullName>
    </recommendedName>
</protein>
<dbReference type="Pfam" id="PF03107">
    <property type="entry name" value="C1_2"/>
    <property type="match status" value="5"/>
</dbReference>
<feature type="domain" description="DC1" evidence="2">
    <location>
        <begin position="119"/>
        <end position="162"/>
    </location>
</feature>
<dbReference type="SUPFAM" id="SSF57889">
    <property type="entry name" value="Cysteine-rich domain"/>
    <property type="match status" value="4"/>
</dbReference>
<evidence type="ECO:0000259" key="3">
    <source>
        <dbReference type="Pfam" id="PF22926"/>
    </source>
</evidence>
<evidence type="ECO:0000259" key="2">
    <source>
        <dbReference type="Pfam" id="PF03107"/>
    </source>
</evidence>
<dbReference type="AlphaFoldDB" id="A0AAU9S8N4"/>
<proteinExistence type="predicted"/>
<name>A0AAU9S8N4_THLAR</name>
<feature type="domain" description="DC1" evidence="2">
    <location>
        <begin position="171"/>
        <end position="219"/>
    </location>
</feature>
<accession>A0AAU9S8N4</accession>
<dbReference type="PANTHER" id="PTHR32410">
    <property type="entry name" value="CYSTEINE/HISTIDINE-RICH C1 DOMAIN FAMILY PROTEIN"/>
    <property type="match status" value="1"/>
</dbReference>
<evidence type="ECO:0000313" key="5">
    <source>
        <dbReference type="Proteomes" id="UP000836841"/>
    </source>
</evidence>
<dbReference type="InterPro" id="IPR053192">
    <property type="entry name" value="Vacuole_Formation_Reg"/>
</dbReference>
<dbReference type="Pfam" id="PF22926">
    <property type="entry name" value="C1-like_CT"/>
    <property type="match status" value="1"/>
</dbReference>
<evidence type="ECO:0008006" key="6">
    <source>
        <dbReference type="Google" id="ProtNLM"/>
    </source>
</evidence>
<feature type="domain" description="DC1" evidence="2">
    <location>
        <begin position="59"/>
        <end position="107"/>
    </location>
</feature>
<dbReference type="PANTHER" id="PTHR32410:SF174">
    <property type="entry name" value="CYSTEINE_HISTIDINE-RICH C1 DOMAIN FAMILY PROTEIN"/>
    <property type="match status" value="1"/>
</dbReference>
<keyword evidence="1" id="KW-0677">Repeat</keyword>
<feature type="domain" description="DC1-like C-terminal" evidence="3">
    <location>
        <begin position="490"/>
        <end position="532"/>
    </location>
</feature>
<dbReference type="InterPro" id="IPR054483">
    <property type="entry name" value="DC1-like_CT"/>
</dbReference>
<feature type="domain" description="DC1" evidence="2">
    <location>
        <begin position="254"/>
        <end position="306"/>
    </location>
</feature>
<sequence length="538" mass="61725">MDLCWHEDPVYESDGPGHGCCKGCNERFKRSDPLYECFTCDGEWHSSCVPSSPEDLYHPCHPSHPLKILLQGPSSYDDGKCNLCQRKLSTFLYHCKLCDFSLDMGCAKNPPPFVVDHPKCHEHSLTLMARDVSFTCNACGTHGERNPYVCLPCALMFHYDCIDLPHVININRHEHRISYASPIRPGFHVCEICRQDINWRYGAYSCSECQVFFVHSSCATRKDVWDGVELEGTDEEEVDTTPFEEIEEGVINHFSHEEHNLILIEDVLIDGGGEGIHCEACSHSISFERYYKCMMECDFMLHEECANLPLQKRHALSTHILSISTSKDNDNLLFNCAACGRLGTGFRYYDGEDIVLDVHCASLFWFRHRKLHPHTLFLTTLDRGTCVGCDKTKTYVLGCIECEYSLDFQCATLPVVIKHKCDDHYLFLRCGEEKKDSTGRYWCEICEAETNPEKWFFSCYDCGVVCHIDCVIGDSLNIKPGVSYMNEMKIETVVNDHNSRPLCSSCGSRCKYPMVYKYSRENIEGYYCSLYCTWERNE</sequence>
<dbReference type="InterPro" id="IPR004146">
    <property type="entry name" value="DC1"/>
</dbReference>
<dbReference type="InterPro" id="IPR046349">
    <property type="entry name" value="C1-like_sf"/>
</dbReference>
<dbReference type="EMBL" id="OU466860">
    <property type="protein sequence ID" value="CAH2058240.1"/>
    <property type="molecule type" value="Genomic_DNA"/>
</dbReference>
<organism evidence="4 5">
    <name type="scientific">Thlaspi arvense</name>
    <name type="common">Field penny-cress</name>
    <dbReference type="NCBI Taxonomy" id="13288"/>
    <lineage>
        <taxon>Eukaryota</taxon>
        <taxon>Viridiplantae</taxon>
        <taxon>Streptophyta</taxon>
        <taxon>Embryophyta</taxon>
        <taxon>Tracheophyta</taxon>
        <taxon>Spermatophyta</taxon>
        <taxon>Magnoliopsida</taxon>
        <taxon>eudicotyledons</taxon>
        <taxon>Gunneridae</taxon>
        <taxon>Pentapetalae</taxon>
        <taxon>rosids</taxon>
        <taxon>malvids</taxon>
        <taxon>Brassicales</taxon>
        <taxon>Brassicaceae</taxon>
        <taxon>Thlaspideae</taxon>
        <taxon>Thlaspi</taxon>
    </lineage>
</organism>
<reference evidence="4 5" key="1">
    <citation type="submission" date="2022-03" db="EMBL/GenBank/DDBJ databases">
        <authorList>
            <person name="Nunn A."/>
            <person name="Chopra R."/>
            <person name="Nunn A."/>
            <person name="Contreras Garrido A."/>
        </authorList>
    </citation>
    <scope>NUCLEOTIDE SEQUENCE [LARGE SCALE GENOMIC DNA]</scope>
</reference>
<keyword evidence="5" id="KW-1185">Reference proteome</keyword>
<evidence type="ECO:0000313" key="4">
    <source>
        <dbReference type="EMBL" id="CAH2058240.1"/>
    </source>
</evidence>